<proteinExistence type="predicted"/>
<dbReference type="InterPro" id="IPR027417">
    <property type="entry name" value="P-loop_NTPase"/>
</dbReference>
<dbReference type="OrthoDB" id="408152at2759"/>
<reference evidence="3" key="1">
    <citation type="submission" date="2016-02" db="EMBL/GenBank/DDBJ databases">
        <title>Draft genome sequence of Microdochium bolleyi, a fungal endophyte of beachgrass.</title>
        <authorList>
            <consortium name="DOE Joint Genome Institute"/>
            <person name="David A.S."/>
            <person name="May G."/>
            <person name="Haridas S."/>
            <person name="Lim J."/>
            <person name="Wang M."/>
            <person name="Labutti K."/>
            <person name="Lipzen A."/>
            <person name="Barry K."/>
            <person name="Grigoriev I.V."/>
        </authorList>
    </citation>
    <scope>NUCLEOTIDE SEQUENCE [LARGE SCALE GENOMIC DNA]</scope>
    <source>
        <strain evidence="3">J235TASD1</strain>
    </source>
</reference>
<evidence type="ECO:0000256" key="1">
    <source>
        <dbReference type="SAM" id="Phobius"/>
    </source>
</evidence>
<dbReference type="GO" id="GO:0016787">
    <property type="term" value="F:hydrolase activity"/>
    <property type="evidence" value="ECO:0007669"/>
    <property type="project" value="UniProtKB-KW"/>
</dbReference>
<dbReference type="PANTHER" id="PTHR36978:SF4">
    <property type="entry name" value="P-LOOP CONTAINING NUCLEOSIDE TRIPHOSPHATE HYDROLASE PROTEIN"/>
    <property type="match status" value="1"/>
</dbReference>
<dbReference type="Proteomes" id="UP000070501">
    <property type="component" value="Unassembled WGS sequence"/>
</dbReference>
<dbReference type="Pfam" id="PF17784">
    <property type="entry name" value="Sulfotransfer_4"/>
    <property type="match status" value="1"/>
</dbReference>
<dbReference type="EMBL" id="KQ964245">
    <property type="protein sequence ID" value="KXJ96457.1"/>
    <property type="molecule type" value="Genomic_DNA"/>
</dbReference>
<dbReference type="STRING" id="196109.A0A136JH30"/>
<dbReference type="Gene3D" id="3.40.50.300">
    <property type="entry name" value="P-loop containing nucleotide triphosphate hydrolases"/>
    <property type="match status" value="1"/>
</dbReference>
<gene>
    <name evidence="2" type="ORF">Micbo1qcDRAFT_976</name>
</gene>
<dbReference type="InterPro" id="IPR040632">
    <property type="entry name" value="Sulfotransfer_4"/>
</dbReference>
<keyword evidence="1" id="KW-0812">Transmembrane</keyword>
<protein>
    <submittedName>
        <fullName evidence="2">p-loop containing nucleoside triphosphate hydrolase protein</fullName>
    </submittedName>
</protein>
<name>A0A136JH30_9PEZI</name>
<dbReference type="InParanoid" id="A0A136JH30"/>
<keyword evidence="1" id="KW-1133">Transmembrane helix</keyword>
<accession>A0A136JH30</accession>
<keyword evidence="3" id="KW-1185">Reference proteome</keyword>
<dbReference type="PANTHER" id="PTHR36978">
    <property type="entry name" value="P-LOOP CONTAINING NUCLEOTIDE TRIPHOSPHATE HYDROLASE"/>
    <property type="match status" value="1"/>
</dbReference>
<sequence length="273" mass="30602">MASPKPIRRTRVLSLGLPRTGTSSMCEALTLLGYKDVYHGIKSIDSPTDWAVFGRAADATFPSLPSYTGQPFTAQQWDEVFGECEAITDIGSIFGPQLIEAYPDAKVIIVQRDYDKWYKSMDEQVFQALFGSVADFFVETIEPILGSVAGPANRKMMLGLFRASDVNEIRANARETYDRHYKTIKEMTSPENLLEFDPKDGWRPLCEFLGKDIPEEWKARADEFPHVNEAAAMRKKIIEHQLGMLKRAAVVVSPYAAAAVAVGAALYRWGRPW</sequence>
<keyword evidence="1" id="KW-0472">Membrane</keyword>
<dbReference type="AlphaFoldDB" id="A0A136JH30"/>
<organism evidence="2 3">
    <name type="scientific">Microdochium bolleyi</name>
    <dbReference type="NCBI Taxonomy" id="196109"/>
    <lineage>
        <taxon>Eukaryota</taxon>
        <taxon>Fungi</taxon>
        <taxon>Dikarya</taxon>
        <taxon>Ascomycota</taxon>
        <taxon>Pezizomycotina</taxon>
        <taxon>Sordariomycetes</taxon>
        <taxon>Xylariomycetidae</taxon>
        <taxon>Xylariales</taxon>
        <taxon>Microdochiaceae</taxon>
        <taxon>Microdochium</taxon>
    </lineage>
</organism>
<evidence type="ECO:0000313" key="2">
    <source>
        <dbReference type="EMBL" id="KXJ96457.1"/>
    </source>
</evidence>
<dbReference type="SUPFAM" id="SSF52540">
    <property type="entry name" value="P-loop containing nucleoside triphosphate hydrolases"/>
    <property type="match status" value="1"/>
</dbReference>
<keyword evidence="2" id="KW-0378">Hydrolase</keyword>
<evidence type="ECO:0000313" key="3">
    <source>
        <dbReference type="Proteomes" id="UP000070501"/>
    </source>
</evidence>
<feature type="transmembrane region" description="Helical" evidence="1">
    <location>
        <begin position="244"/>
        <end position="267"/>
    </location>
</feature>